<dbReference type="Proteomes" id="UP000886501">
    <property type="component" value="Unassembled WGS sequence"/>
</dbReference>
<comment type="caution">
    <text evidence="1">The sequence shown here is derived from an EMBL/GenBank/DDBJ whole genome shotgun (WGS) entry which is preliminary data.</text>
</comment>
<evidence type="ECO:0000313" key="1">
    <source>
        <dbReference type="EMBL" id="KAF9643359.1"/>
    </source>
</evidence>
<dbReference type="EMBL" id="MU118237">
    <property type="protein sequence ID" value="KAF9643359.1"/>
    <property type="molecule type" value="Genomic_DNA"/>
</dbReference>
<organism evidence="1 2">
    <name type="scientific">Thelephora ganbajun</name>
    <name type="common">Ganba fungus</name>
    <dbReference type="NCBI Taxonomy" id="370292"/>
    <lineage>
        <taxon>Eukaryota</taxon>
        <taxon>Fungi</taxon>
        <taxon>Dikarya</taxon>
        <taxon>Basidiomycota</taxon>
        <taxon>Agaricomycotina</taxon>
        <taxon>Agaricomycetes</taxon>
        <taxon>Thelephorales</taxon>
        <taxon>Thelephoraceae</taxon>
        <taxon>Thelephora</taxon>
    </lineage>
</organism>
<accession>A0ACB6Z0X1</accession>
<proteinExistence type="predicted"/>
<keyword evidence="2" id="KW-1185">Reference proteome</keyword>
<gene>
    <name evidence="1" type="ORF">BDM02DRAFT_3191772</name>
</gene>
<name>A0ACB6Z0X1_THEGA</name>
<reference evidence="1" key="2">
    <citation type="journal article" date="2020" name="Nat. Commun.">
        <title>Large-scale genome sequencing of mycorrhizal fungi provides insights into the early evolution of symbiotic traits.</title>
        <authorList>
            <person name="Miyauchi S."/>
            <person name="Kiss E."/>
            <person name="Kuo A."/>
            <person name="Drula E."/>
            <person name="Kohler A."/>
            <person name="Sanchez-Garcia M."/>
            <person name="Morin E."/>
            <person name="Andreopoulos B."/>
            <person name="Barry K.W."/>
            <person name="Bonito G."/>
            <person name="Buee M."/>
            <person name="Carver A."/>
            <person name="Chen C."/>
            <person name="Cichocki N."/>
            <person name="Clum A."/>
            <person name="Culley D."/>
            <person name="Crous P.W."/>
            <person name="Fauchery L."/>
            <person name="Girlanda M."/>
            <person name="Hayes R.D."/>
            <person name="Keri Z."/>
            <person name="LaButti K."/>
            <person name="Lipzen A."/>
            <person name="Lombard V."/>
            <person name="Magnuson J."/>
            <person name="Maillard F."/>
            <person name="Murat C."/>
            <person name="Nolan M."/>
            <person name="Ohm R.A."/>
            <person name="Pangilinan J."/>
            <person name="Pereira M.F."/>
            <person name="Perotto S."/>
            <person name="Peter M."/>
            <person name="Pfister S."/>
            <person name="Riley R."/>
            <person name="Sitrit Y."/>
            <person name="Stielow J.B."/>
            <person name="Szollosi G."/>
            <person name="Zifcakova L."/>
            <person name="Stursova M."/>
            <person name="Spatafora J.W."/>
            <person name="Tedersoo L."/>
            <person name="Vaario L.M."/>
            <person name="Yamada A."/>
            <person name="Yan M."/>
            <person name="Wang P."/>
            <person name="Xu J."/>
            <person name="Bruns T."/>
            <person name="Baldrian P."/>
            <person name="Vilgalys R."/>
            <person name="Dunand C."/>
            <person name="Henrissat B."/>
            <person name="Grigoriev I.V."/>
            <person name="Hibbett D."/>
            <person name="Nagy L.G."/>
            <person name="Martin F.M."/>
        </authorList>
    </citation>
    <scope>NUCLEOTIDE SEQUENCE</scope>
    <source>
        <strain evidence="1">P2</strain>
    </source>
</reference>
<reference evidence="1" key="1">
    <citation type="submission" date="2019-10" db="EMBL/GenBank/DDBJ databases">
        <authorList>
            <consortium name="DOE Joint Genome Institute"/>
            <person name="Kuo A."/>
            <person name="Miyauchi S."/>
            <person name="Kiss E."/>
            <person name="Drula E."/>
            <person name="Kohler A."/>
            <person name="Sanchez-Garcia M."/>
            <person name="Andreopoulos B."/>
            <person name="Barry K.W."/>
            <person name="Bonito G."/>
            <person name="Buee M."/>
            <person name="Carver A."/>
            <person name="Chen C."/>
            <person name="Cichocki N."/>
            <person name="Clum A."/>
            <person name="Culley D."/>
            <person name="Crous P.W."/>
            <person name="Fauchery L."/>
            <person name="Girlanda M."/>
            <person name="Hayes R."/>
            <person name="Keri Z."/>
            <person name="Labutti K."/>
            <person name="Lipzen A."/>
            <person name="Lombard V."/>
            <person name="Magnuson J."/>
            <person name="Maillard F."/>
            <person name="Morin E."/>
            <person name="Murat C."/>
            <person name="Nolan M."/>
            <person name="Ohm R."/>
            <person name="Pangilinan J."/>
            <person name="Pereira M."/>
            <person name="Perotto S."/>
            <person name="Peter M."/>
            <person name="Riley R."/>
            <person name="Sitrit Y."/>
            <person name="Stielow B."/>
            <person name="Szollosi G."/>
            <person name="Zifcakova L."/>
            <person name="Stursova M."/>
            <person name="Spatafora J.W."/>
            <person name="Tedersoo L."/>
            <person name="Vaario L.-M."/>
            <person name="Yamada A."/>
            <person name="Yan M."/>
            <person name="Wang P."/>
            <person name="Xu J."/>
            <person name="Bruns T."/>
            <person name="Baldrian P."/>
            <person name="Vilgalys R."/>
            <person name="Henrissat B."/>
            <person name="Grigoriev I.V."/>
            <person name="Hibbett D."/>
            <person name="Nagy L.G."/>
            <person name="Martin F.M."/>
        </authorList>
    </citation>
    <scope>NUCLEOTIDE SEQUENCE</scope>
    <source>
        <strain evidence="1">P2</strain>
    </source>
</reference>
<protein>
    <submittedName>
        <fullName evidence="1">Uncharacterized protein</fullName>
    </submittedName>
</protein>
<evidence type="ECO:0000313" key="2">
    <source>
        <dbReference type="Proteomes" id="UP000886501"/>
    </source>
</evidence>
<sequence length="447" mass="48607">MSKANAFIDVLSSQPSFHVAQSLDTPQTSSTPSVSSNGYTTVLTSALQTSVSQPPTYPAVNGSGARVILVSSGRKGKQRLVVDQRIINKASERFYFLTFARSNDWRLTLLLLCGYDRVASLLAADHLSVMFPDVNTSFADIEDVIRRLLPYHVLQQPAKDLQEVIYDPSGKGKARAVSKNEVDIEGTKLTIEYYRRIHSLRQRFQQVKVRSSQRSCPEDQAYVLAHTVLDTERDETTALNVQLRVARAELEKYNREHRPQTVQPIVRPTPPLTSTTYSYTPQYRHCTYPYAQYQSNYTQVYPGFSTAAPSTTQFQYSVITTPVTVSAAGTTASSPSQTMTAQTQTSPTTLDVLSKPVSISLPISSLPALQALGIMPVSSLSVPPPGQPQPQAILKGTTANGTMLSLDVNIGLLQATQVSGLALIINAIAAQAVSATSSQSGTSSTRT</sequence>